<dbReference type="InterPro" id="IPR000873">
    <property type="entry name" value="AMP-dep_synth/lig_dom"/>
</dbReference>
<dbReference type="PANTHER" id="PTHR43201">
    <property type="entry name" value="ACYL-COA SYNTHETASE"/>
    <property type="match status" value="1"/>
</dbReference>
<comment type="similarity">
    <text evidence="1">Belongs to the ATP-dependent AMP-binding enzyme family.</text>
</comment>
<dbReference type="InterPro" id="IPR042099">
    <property type="entry name" value="ANL_N_sf"/>
</dbReference>
<name>A0A9D2UG52_9MICC</name>
<keyword evidence="2" id="KW-0436">Ligase</keyword>
<evidence type="ECO:0000313" key="5">
    <source>
        <dbReference type="EMBL" id="HJD51825.1"/>
    </source>
</evidence>
<dbReference type="PROSITE" id="PS00455">
    <property type="entry name" value="AMP_BINDING"/>
    <property type="match status" value="1"/>
</dbReference>
<dbReference type="EMBL" id="DWUS01000190">
    <property type="protein sequence ID" value="HJD51825.1"/>
    <property type="molecule type" value="Genomic_DNA"/>
</dbReference>
<dbReference type="GO" id="GO:0031956">
    <property type="term" value="F:medium-chain fatty acid-CoA ligase activity"/>
    <property type="evidence" value="ECO:0007669"/>
    <property type="project" value="TreeGrafter"/>
</dbReference>
<organism evidence="5 6">
    <name type="scientific">Candidatus Rothia avistercoris</name>
    <dbReference type="NCBI Taxonomy" id="2840479"/>
    <lineage>
        <taxon>Bacteria</taxon>
        <taxon>Bacillati</taxon>
        <taxon>Actinomycetota</taxon>
        <taxon>Actinomycetes</taxon>
        <taxon>Micrococcales</taxon>
        <taxon>Micrococcaceae</taxon>
        <taxon>Rothia</taxon>
    </lineage>
</organism>
<dbReference type="InterPro" id="IPR025110">
    <property type="entry name" value="AMP-bd_C"/>
</dbReference>
<evidence type="ECO:0000256" key="2">
    <source>
        <dbReference type="ARBA" id="ARBA00022598"/>
    </source>
</evidence>
<gene>
    <name evidence="5" type="ORF">H9908_08180</name>
</gene>
<accession>A0A9D2UG52</accession>
<dbReference type="GO" id="GO:0006631">
    <property type="term" value="P:fatty acid metabolic process"/>
    <property type="evidence" value="ECO:0007669"/>
    <property type="project" value="TreeGrafter"/>
</dbReference>
<evidence type="ECO:0000313" key="6">
    <source>
        <dbReference type="Proteomes" id="UP000823908"/>
    </source>
</evidence>
<dbReference type="Pfam" id="PF00501">
    <property type="entry name" value="AMP-binding"/>
    <property type="match status" value="1"/>
</dbReference>
<evidence type="ECO:0000259" key="3">
    <source>
        <dbReference type="Pfam" id="PF00501"/>
    </source>
</evidence>
<dbReference type="InterPro" id="IPR020845">
    <property type="entry name" value="AMP-binding_CS"/>
</dbReference>
<reference evidence="5" key="2">
    <citation type="submission" date="2021-04" db="EMBL/GenBank/DDBJ databases">
        <authorList>
            <person name="Gilroy R."/>
        </authorList>
    </citation>
    <scope>NUCLEOTIDE SEQUENCE</scope>
    <source>
        <strain evidence="5">ChiHjej10B9-4811</strain>
    </source>
</reference>
<dbReference type="Proteomes" id="UP000823908">
    <property type="component" value="Unassembled WGS sequence"/>
</dbReference>
<dbReference type="PANTHER" id="PTHR43201:SF5">
    <property type="entry name" value="MEDIUM-CHAIN ACYL-COA LIGASE ACSF2, MITOCHONDRIAL"/>
    <property type="match status" value="1"/>
</dbReference>
<dbReference type="AlphaFoldDB" id="A0A9D2UG52"/>
<sequence length="524" mass="55362">MDTKDADQTLVASPQYNIAALLSERADDDSLALTWAGGTFTYRQLNLLTASAREWLLHRGVETGDRVALALPNVPAMVGLYYGALSLGAIVVPMHPLLSAREAAYQVQDAGARLLVAAAGTRVGQELDQVSAEVGAALHIESIAPEETFEVDTPTLSSWAPQAVAGDDPAVILYTSGTTGAPKGATLTHTNMLSNARTCVDVFGFTADDVIFGGLPLFHAFGQTVSMNAVLAAGAAIALLPRFTPGGAAQLCASAGVTVFAAVPTMYSVLATYLGTDPALTHQLRGRVRFGISGGAALPASVHADIERLVAFPIYEGYGLSETAPVVSFNRAEYGLVIGSVGRALPGVEVKVVDRQGEPLATGEAGELWVAGPNVMAGYWGRPEASAEVLKGRWFATGDVARLDEAGNIFIVDRLKDMILRNGNSVYPREIEDVLYTHPAVQLAAVVGQPSESVGEEIVAVVVPREPLDASQQAELTASLDQLARRELAAYKYPRRYVFKEELPLGPTGKILKRVLAEALTQEA</sequence>
<comment type="caution">
    <text evidence="5">The sequence shown here is derived from an EMBL/GenBank/DDBJ whole genome shotgun (WGS) entry which is preliminary data.</text>
</comment>
<dbReference type="SUPFAM" id="SSF56801">
    <property type="entry name" value="Acetyl-CoA synthetase-like"/>
    <property type="match status" value="1"/>
</dbReference>
<feature type="domain" description="AMP-binding enzyme C-terminal" evidence="4">
    <location>
        <begin position="430"/>
        <end position="510"/>
    </location>
</feature>
<protein>
    <submittedName>
        <fullName evidence="5">AMP-binding protein</fullName>
    </submittedName>
</protein>
<dbReference type="Pfam" id="PF13193">
    <property type="entry name" value="AMP-binding_C"/>
    <property type="match status" value="1"/>
</dbReference>
<feature type="domain" description="AMP-dependent synthetase/ligase" evidence="3">
    <location>
        <begin position="29"/>
        <end position="380"/>
    </location>
</feature>
<dbReference type="InterPro" id="IPR045851">
    <property type="entry name" value="AMP-bd_C_sf"/>
</dbReference>
<dbReference type="Gene3D" id="3.30.300.30">
    <property type="match status" value="1"/>
</dbReference>
<proteinExistence type="inferred from homology"/>
<reference evidence="5" key="1">
    <citation type="journal article" date="2021" name="PeerJ">
        <title>Extensive microbial diversity within the chicken gut microbiome revealed by metagenomics and culture.</title>
        <authorList>
            <person name="Gilroy R."/>
            <person name="Ravi A."/>
            <person name="Getino M."/>
            <person name="Pursley I."/>
            <person name="Horton D.L."/>
            <person name="Alikhan N.F."/>
            <person name="Baker D."/>
            <person name="Gharbi K."/>
            <person name="Hall N."/>
            <person name="Watson M."/>
            <person name="Adriaenssens E.M."/>
            <person name="Foster-Nyarko E."/>
            <person name="Jarju S."/>
            <person name="Secka A."/>
            <person name="Antonio M."/>
            <person name="Oren A."/>
            <person name="Chaudhuri R.R."/>
            <person name="La Ragione R."/>
            <person name="Hildebrand F."/>
            <person name="Pallen M.J."/>
        </authorList>
    </citation>
    <scope>NUCLEOTIDE SEQUENCE</scope>
    <source>
        <strain evidence="5">ChiHjej10B9-4811</strain>
    </source>
</reference>
<evidence type="ECO:0000256" key="1">
    <source>
        <dbReference type="ARBA" id="ARBA00006432"/>
    </source>
</evidence>
<evidence type="ECO:0000259" key="4">
    <source>
        <dbReference type="Pfam" id="PF13193"/>
    </source>
</evidence>
<dbReference type="Gene3D" id="3.40.50.12780">
    <property type="entry name" value="N-terminal domain of ligase-like"/>
    <property type="match status" value="1"/>
</dbReference>